<dbReference type="AlphaFoldDB" id="A0A1T2L7U6"/>
<feature type="domain" description="CheW-like" evidence="4">
    <location>
        <begin position="79"/>
        <end position="231"/>
    </location>
</feature>
<evidence type="ECO:0000313" key="5">
    <source>
        <dbReference type="EMBL" id="OOZ41122.1"/>
    </source>
</evidence>
<dbReference type="SUPFAM" id="SSF50341">
    <property type="entry name" value="CheW-like"/>
    <property type="match status" value="1"/>
</dbReference>
<dbReference type="Pfam" id="PF01584">
    <property type="entry name" value="CheW"/>
    <property type="match status" value="1"/>
</dbReference>
<dbReference type="GO" id="GO:0005829">
    <property type="term" value="C:cytosol"/>
    <property type="evidence" value="ECO:0007669"/>
    <property type="project" value="TreeGrafter"/>
</dbReference>
<name>A0A1T2L7U6_9GAMM</name>
<dbReference type="InterPro" id="IPR036061">
    <property type="entry name" value="CheW-like_dom_sf"/>
</dbReference>
<gene>
    <name evidence="5" type="ORF">BOW53_05170</name>
</gene>
<reference evidence="5 6" key="1">
    <citation type="submission" date="2016-11" db="EMBL/GenBank/DDBJ databases">
        <title>Mixed transmission modes and dynamic genome evolution in an obligate animal-bacterial symbiosis.</title>
        <authorList>
            <person name="Russell S.L."/>
            <person name="Corbett-Detig R.B."/>
            <person name="Cavanaugh C.M."/>
        </authorList>
    </citation>
    <scope>NUCLEOTIDE SEQUENCE [LARGE SCALE GENOMIC DNA]</scope>
    <source>
        <strain evidence="5">Sveles-Q1</strain>
    </source>
</reference>
<keyword evidence="6" id="KW-1185">Reference proteome</keyword>
<dbReference type="EMBL" id="MPRL01000014">
    <property type="protein sequence ID" value="OOZ41122.1"/>
    <property type="molecule type" value="Genomic_DNA"/>
</dbReference>
<comment type="subcellular location">
    <subcellularLocation>
        <location evidence="1">Cytoplasm</location>
    </subcellularLocation>
</comment>
<evidence type="ECO:0000256" key="2">
    <source>
        <dbReference type="ARBA" id="ARBA00021483"/>
    </source>
</evidence>
<dbReference type="GO" id="GO:0007165">
    <property type="term" value="P:signal transduction"/>
    <property type="evidence" value="ECO:0007669"/>
    <property type="project" value="InterPro"/>
</dbReference>
<evidence type="ECO:0000256" key="3">
    <source>
        <dbReference type="ARBA" id="ARBA00022490"/>
    </source>
</evidence>
<dbReference type="GO" id="GO:0006935">
    <property type="term" value="P:chemotaxis"/>
    <property type="evidence" value="ECO:0007669"/>
    <property type="project" value="InterPro"/>
</dbReference>
<evidence type="ECO:0000259" key="4">
    <source>
        <dbReference type="PROSITE" id="PS50851"/>
    </source>
</evidence>
<dbReference type="InterPro" id="IPR039315">
    <property type="entry name" value="CheW"/>
</dbReference>
<evidence type="ECO:0000313" key="6">
    <source>
        <dbReference type="Proteomes" id="UP000191110"/>
    </source>
</evidence>
<dbReference type="InterPro" id="IPR002545">
    <property type="entry name" value="CheW-lke_dom"/>
</dbReference>
<dbReference type="Proteomes" id="UP000191110">
    <property type="component" value="Unassembled WGS sequence"/>
</dbReference>
<keyword evidence="3" id="KW-0963">Cytoplasm</keyword>
<dbReference type="Gene3D" id="2.40.50.180">
    <property type="entry name" value="CheA-289, Domain 4"/>
    <property type="match status" value="1"/>
</dbReference>
<dbReference type="PANTHER" id="PTHR22617:SF45">
    <property type="entry name" value="CHEMOTAXIS PROTEIN CHEW"/>
    <property type="match status" value="1"/>
</dbReference>
<dbReference type="Gene3D" id="2.30.30.40">
    <property type="entry name" value="SH3 Domains"/>
    <property type="match status" value="1"/>
</dbReference>
<dbReference type="RefSeq" id="WP_078483020.1">
    <property type="nucleotide sequence ID" value="NZ_MPRL01000014.1"/>
</dbReference>
<accession>A0A1T2L7U6</accession>
<protein>
    <recommendedName>
        <fullName evidence="2">Chemotaxis protein CheW</fullName>
    </recommendedName>
</protein>
<sequence>MISEQESDLTTIDDCWNRIGVWSREESRCPELERYVHCRNCPTFARAGRHVLENRVADDYMREWADIYAQNKQTRAIDNRSVVIFRIGDEWFALPTKKIREISELREIHTIPHTLSKGSTCVLRGLVNVDGELKLCVSLGNLLALDKGTLTNNRVINISHQRMIVASYEGGDFVFPVSEVTGTYRFHEDEMRAAPATIGQAKGTYTEGMVEYNGKQIACLDDELLFYSLERGLA</sequence>
<dbReference type="PANTHER" id="PTHR22617">
    <property type="entry name" value="CHEMOTAXIS SENSOR HISTIDINE KINASE-RELATED"/>
    <property type="match status" value="1"/>
</dbReference>
<organism evidence="5 6">
    <name type="scientific">Solemya pervernicosa gill symbiont</name>
    <dbReference type="NCBI Taxonomy" id="642797"/>
    <lineage>
        <taxon>Bacteria</taxon>
        <taxon>Pseudomonadati</taxon>
        <taxon>Pseudomonadota</taxon>
        <taxon>Gammaproteobacteria</taxon>
        <taxon>sulfur-oxidizing symbionts</taxon>
    </lineage>
</organism>
<evidence type="ECO:0000256" key="1">
    <source>
        <dbReference type="ARBA" id="ARBA00004496"/>
    </source>
</evidence>
<dbReference type="PROSITE" id="PS50851">
    <property type="entry name" value="CHEW"/>
    <property type="match status" value="1"/>
</dbReference>
<comment type="caution">
    <text evidence="5">The sequence shown here is derived from an EMBL/GenBank/DDBJ whole genome shotgun (WGS) entry which is preliminary data.</text>
</comment>
<proteinExistence type="predicted"/>
<dbReference type="OrthoDB" id="21516at2"/>
<dbReference type="SMART" id="SM00260">
    <property type="entry name" value="CheW"/>
    <property type="match status" value="1"/>
</dbReference>